<feature type="chain" id="PRO_5044819881" description="FAD dependent oxidoreductase domain-containing protein" evidence="1">
    <location>
        <begin position="20"/>
        <end position="461"/>
    </location>
</feature>
<evidence type="ECO:0000256" key="1">
    <source>
        <dbReference type="SAM" id="SignalP"/>
    </source>
</evidence>
<evidence type="ECO:0000313" key="3">
    <source>
        <dbReference type="EMBL" id="KAL3777336.1"/>
    </source>
</evidence>
<evidence type="ECO:0000259" key="2">
    <source>
        <dbReference type="Pfam" id="PF01266"/>
    </source>
</evidence>
<dbReference type="Gene3D" id="3.30.9.10">
    <property type="entry name" value="D-Amino Acid Oxidase, subunit A, domain 2"/>
    <property type="match status" value="1"/>
</dbReference>
<dbReference type="SUPFAM" id="SSF51905">
    <property type="entry name" value="FAD/NAD(P)-binding domain"/>
    <property type="match status" value="1"/>
</dbReference>
<dbReference type="Pfam" id="PF01266">
    <property type="entry name" value="DAO"/>
    <property type="match status" value="1"/>
</dbReference>
<dbReference type="PANTHER" id="PTHR13847:SF261">
    <property type="entry name" value="FAD-DEPENDENT OXIDOREDUCTASE FAMILY PROTEIN"/>
    <property type="match status" value="1"/>
</dbReference>
<dbReference type="EMBL" id="JALLPJ020001051">
    <property type="protein sequence ID" value="KAL3777336.1"/>
    <property type="molecule type" value="Genomic_DNA"/>
</dbReference>
<gene>
    <name evidence="3" type="ORF">ACHAWO_001243</name>
</gene>
<feature type="signal peptide" evidence="1">
    <location>
        <begin position="1"/>
        <end position="19"/>
    </location>
</feature>
<evidence type="ECO:0000313" key="4">
    <source>
        <dbReference type="Proteomes" id="UP001530400"/>
    </source>
</evidence>
<keyword evidence="1" id="KW-0732">Signal</keyword>
<dbReference type="AlphaFoldDB" id="A0ABD3NRW2"/>
<dbReference type="PANTHER" id="PTHR13847">
    <property type="entry name" value="SARCOSINE DEHYDROGENASE-RELATED"/>
    <property type="match status" value="1"/>
</dbReference>
<feature type="domain" description="FAD dependent oxidoreductase" evidence="2">
    <location>
        <begin position="76"/>
        <end position="435"/>
    </location>
</feature>
<organism evidence="3 4">
    <name type="scientific">Cyclotella atomus</name>
    <dbReference type="NCBI Taxonomy" id="382360"/>
    <lineage>
        <taxon>Eukaryota</taxon>
        <taxon>Sar</taxon>
        <taxon>Stramenopiles</taxon>
        <taxon>Ochrophyta</taxon>
        <taxon>Bacillariophyta</taxon>
        <taxon>Coscinodiscophyceae</taxon>
        <taxon>Thalassiosirophycidae</taxon>
        <taxon>Stephanodiscales</taxon>
        <taxon>Stephanodiscaceae</taxon>
        <taxon>Cyclotella</taxon>
    </lineage>
</organism>
<protein>
    <recommendedName>
        <fullName evidence="2">FAD dependent oxidoreductase domain-containing protein</fullName>
    </recommendedName>
</protein>
<dbReference type="InterPro" id="IPR006076">
    <property type="entry name" value="FAD-dep_OxRdtase"/>
</dbReference>
<name>A0ABD3NRW2_9STRA</name>
<dbReference type="Proteomes" id="UP001530400">
    <property type="component" value="Unassembled WGS sequence"/>
</dbReference>
<sequence>MTKLILLLQVLRYLFCADGASMNALHAGASMSMLQLRPRGFPCFVSGSQDRRRRRALSTTLATTHERNRQREIKNVAIVGGGLAGLSTAWHLLELSSNPLQVTIYDRCMVGNGGASAVAGGLMHPFSPKGKLIHFGLEALEKSKHLVQVATKYQPSCLIQPHLYRIALNEVNVQQLQDAALKYSELAIWLSRGEINNQLGADSMGGLKLSNGCQVIHVPGYLQALWEACENEAKEINGSITWEMSRLNDATSVRLLDMNYDAVIYAAGAGIIQDNLLDDVALPVQLIRGQSLLMNLSEQIDSIQQNEALLCGKYVAPLPSVDNSSSSQMSPGKRQFIIGATHEFKSTKLTQNEVFEELKQRSYQLAPKLWDHGVVQNVTSGMRMQSNRGKYGRMPIIGRITNLKAGNSQTKSWVFAGLSSRGLIYHGLFGCWLAEAVLRDDEQVLSQYFEEFDWWKSNNKS</sequence>
<comment type="caution">
    <text evidence="3">The sequence shown here is derived from an EMBL/GenBank/DDBJ whole genome shotgun (WGS) entry which is preliminary data.</text>
</comment>
<keyword evidence="4" id="KW-1185">Reference proteome</keyword>
<dbReference type="Gene3D" id="3.50.50.60">
    <property type="entry name" value="FAD/NAD(P)-binding domain"/>
    <property type="match status" value="1"/>
</dbReference>
<dbReference type="InterPro" id="IPR036188">
    <property type="entry name" value="FAD/NAD-bd_sf"/>
</dbReference>
<accession>A0ABD3NRW2</accession>
<reference evidence="3 4" key="1">
    <citation type="submission" date="2024-10" db="EMBL/GenBank/DDBJ databases">
        <title>Updated reference genomes for cyclostephanoid diatoms.</title>
        <authorList>
            <person name="Roberts W.R."/>
            <person name="Alverson A.J."/>
        </authorList>
    </citation>
    <scope>NUCLEOTIDE SEQUENCE [LARGE SCALE GENOMIC DNA]</scope>
    <source>
        <strain evidence="3 4">AJA010-31</strain>
    </source>
</reference>
<proteinExistence type="predicted"/>